<dbReference type="InterPro" id="IPR024906">
    <property type="entry name" value="Eno_Rdtase_FAD-bd_dom"/>
</dbReference>
<dbReference type="Proteomes" id="UP000822142">
    <property type="component" value="Unassembled WGS sequence"/>
</dbReference>
<keyword evidence="7 9" id="KW-0275">Fatty acid biosynthesis</keyword>
<dbReference type="EMBL" id="JAAITA010000001">
    <property type="protein sequence ID" value="NSJ84856.1"/>
    <property type="molecule type" value="Genomic_DNA"/>
</dbReference>
<proteinExistence type="inferred from homology"/>
<feature type="site" description="Plays an important role in discriminating NADH against NADPH" evidence="9">
    <location>
        <position position="78"/>
    </location>
</feature>
<dbReference type="PANTHER" id="PTHR37480">
    <property type="entry name" value="ENOYL-[ACYL-CARRIER-PROTEIN] REDUCTASE [NADH]"/>
    <property type="match status" value="1"/>
</dbReference>
<evidence type="ECO:0000259" key="10">
    <source>
        <dbReference type="Pfam" id="PF07055"/>
    </source>
</evidence>
<feature type="binding site" evidence="9">
    <location>
        <position position="246"/>
    </location>
    <ligand>
        <name>NAD(+)</name>
        <dbReference type="ChEBI" id="CHEBI:57540"/>
    </ligand>
</feature>
<comment type="subunit">
    <text evidence="1 9">Monomer.</text>
</comment>
<sequence>MKVEPKIREFICTTAHPEGCREYVRRQIAYVRSQERKKGRKQEPKKVLVIGASTGYGLASRITAGFGCGAATIGIMFEKPSNGKRTATPGWYNTAAYEEEAQKAGLYAKSINGDAFSKAVKEETIALIKRDWGKADMVIYSLAAPRRTDTQGKTWVSALKTTGKPFTEKSMDLRNHTIVTKTVEPAAEEEVEGTKKVMGGEDWLDWIKALKVADVLEDNALTVAYSYIGPRLTYPIYYDGTIGQAKRHLEKTARVIREEFPDVRALISVNKALVTQASAAIPIVPLYFAVLYGVMKEAHTHEGCIEQMVRLFREKLLEENPPTDEAGRIRMDDWELEEHIQSRVWEIWEQVTTENVENLADIQGYWEDFYHMFGFGFENVDYEKDVEIEIGIPSINFAE</sequence>
<evidence type="ECO:0000313" key="14">
    <source>
        <dbReference type="Proteomes" id="UP000822142"/>
    </source>
</evidence>
<dbReference type="InterPro" id="IPR024910">
    <property type="entry name" value="Enoyl-CoA_Rdtase_cat_dom"/>
</dbReference>
<dbReference type="Pfam" id="PF12242">
    <property type="entry name" value="Eno-Rase_NADH_b"/>
    <property type="match status" value="1"/>
</dbReference>
<dbReference type="RefSeq" id="WP_173747327.1">
    <property type="nucleotide sequence ID" value="NZ_JAAITA010000001.1"/>
</dbReference>
<organism evidence="13 14">
    <name type="scientific">Blautia hansenii</name>
    <name type="common">Ruminococcus hansenii</name>
    <dbReference type="NCBI Taxonomy" id="1322"/>
    <lineage>
        <taxon>Bacteria</taxon>
        <taxon>Bacillati</taxon>
        <taxon>Bacillota</taxon>
        <taxon>Clostridia</taxon>
        <taxon>Lachnospirales</taxon>
        <taxon>Lachnospiraceae</taxon>
        <taxon>Blautia</taxon>
    </lineage>
</organism>
<feature type="active site" description="Proton donor" evidence="9">
    <location>
        <position position="237"/>
    </location>
</feature>
<comment type="pathway">
    <text evidence="9">Lipid metabolism; fatty acid biosynthesis.</text>
</comment>
<keyword evidence="6 9" id="KW-0443">Lipid metabolism</keyword>
<dbReference type="Pfam" id="PF12241">
    <property type="entry name" value="Enoyl_reductase"/>
    <property type="match status" value="1"/>
</dbReference>
<keyword evidence="4 9" id="KW-0560">Oxidoreductase</keyword>
<evidence type="ECO:0000256" key="4">
    <source>
        <dbReference type="ARBA" id="ARBA00023002"/>
    </source>
</evidence>
<feature type="binding site" evidence="9">
    <location>
        <begin position="114"/>
        <end position="115"/>
    </location>
    <ligand>
        <name>NAD(+)</name>
        <dbReference type="ChEBI" id="CHEBI:57540"/>
    </ligand>
</feature>
<evidence type="ECO:0000256" key="5">
    <source>
        <dbReference type="ARBA" id="ARBA00023027"/>
    </source>
</evidence>
<evidence type="ECO:0000256" key="1">
    <source>
        <dbReference type="ARBA" id="ARBA00011245"/>
    </source>
</evidence>
<keyword evidence="14" id="KW-1185">Reference proteome</keyword>
<comment type="catalytic activity">
    <reaction evidence="8 9">
        <text>a 2,3-saturated acyl-CoA + NAD(+) = a (2E)-enoyl-CoA + NADH + H(+)</text>
        <dbReference type="Rhea" id="RHEA:18177"/>
        <dbReference type="ChEBI" id="CHEBI:15378"/>
        <dbReference type="ChEBI" id="CHEBI:57540"/>
        <dbReference type="ChEBI" id="CHEBI:57945"/>
        <dbReference type="ChEBI" id="CHEBI:58856"/>
        <dbReference type="ChEBI" id="CHEBI:65111"/>
        <dbReference type="EC" id="1.3.1.44"/>
    </reaction>
</comment>
<feature type="binding site" evidence="9">
    <location>
        <begin position="51"/>
        <end position="56"/>
    </location>
    <ligand>
        <name>NAD(+)</name>
        <dbReference type="ChEBI" id="CHEBI:57540"/>
    </ligand>
</feature>
<dbReference type="Gene3D" id="3.40.50.720">
    <property type="entry name" value="NAD(P)-binding Rossmann-like Domain"/>
    <property type="match status" value="1"/>
</dbReference>
<keyword evidence="5 9" id="KW-0520">NAD</keyword>
<evidence type="ECO:0000256" key="2">
    <source>
        <dbReference type="ARBA" id="ARBA00022516"/>
    </source>
</evidence>
<gene>
    <name evidence="9" type="primary">fabV</name>
    <name evidence="13" type="ORF">G5A70_01365</name>
</gene>
<feature type="domain" description="Trans-2-enoyl-CoA reductase-like NAD(P)H binding" evidence="12">
    <location>
        <begin position="3"/>
        <end position="82"/>
    </location>
</feature>
<keyword evidence="2 9" id="KW-0444">Lipid biosynthesis</keyword>
<evidence type="ECO:0000259" key="11">
    <source>
        <dbReference type="Pfam" id="PF12241"/>
    </source>
</evidence>
<reference evidence="13 14" key="1">
    <citation type="journal article" date="2020" name="Cell Host Microbe">
        <title>Functional and Genomic Variation between Human-Derived Isolates of Lachnospiraceae Reveals Inter- and Intra-Species Diversity.</title>
        <authorList>
            <person name="Sorbara M.T."/>
            <person name="Littmann E.R."/>
            <person name="Fontana E."/>
            <person name="Moody T.U."/>
            <person name="Kohout C.E."/>
            <person name="Gjonbalaj M."/>
            <person name="Eaton V."/>
            <person name="Seok R."/>
            <person name="Leiner I.M."/>
            <person name="Pamer E.G."/>
        </authorList>
    </citation>
    <scope>NUCLEOTIDE SEQUENCE [LARGE SCALE GENOMIC DNA]</scope>
    <source>
        <strain evidence="13 14">MSK.15.26</strain>
    </source>
</reference>
<evidence type="ECO:0000256" key="7">
    <source>
        <dbReference type="ARBA" id="ARBA00023160"/>
    </source>
</evidence>
<evidence type="ECO:0000313" key="13">
    <source>
        <dbReference type="EMBL" id="NSJ84856.1"/>
    </source>
</evidence>
<keyword evidence="3 9" id="KW-0276">Fatty acid metabolism</keyword>
<evidence type="ECO:0000256" key="8">
    <source>
        <dbReference type="ARBA" id="ARBA00048302"/>
    </source>
</evidence>
<feature type="domain" description="Trans-2-enoyl-CoA reductase catalytic" evidence="11">
    <location>
        <begin position="85"/>
        <end position="316"/>
    </location>
</feature>
<evidence type="ECO:0000256" key="3">
    <source>
        <dbReference type="ARBA" id="ARBA00022832"/>
    </source>
</evidence>
<feature type="binding site" evidence="9">
    <location>
        <position position="227"/>
    </location>
    <ligand>
        <name>substrate</name>
    </ligand>
</feature>
<comment type="caution">
    <text evidence="13">The sequence shown here is derived from an EMBL/GenBank/DDBJ whole genome shotgun (WGS) entry which is preliminary data.</text>
</comment>
<dbReference type="NCBIfam" id="NF010177">
    <property type="entry name" value="PRK13656.1"/>
    <property type="match status" value="1"/>
</dbReference>
<feature type="binding site" evidence="9">
    <location>
        <begin position="77"/>
        <end position="78"/>
    </location>
    <ligand>
        <name>NAD(+)</name>
        <dbReference type="ChEBI" id="CHEBI:57540"/>
    </ligand>
</feature>
<evidence type="ECO:0000256" key="6">
    <source>
        <dbReference type="ARBA" id="ARBA00023098"/>
    </source>
</evidence>
<dbReference type="InterPro" id="IPR050048">
    <property type="entry name" value="FabV-like_NADH_b"/>
</dbReference>
<dbReference type="EC" id="1.3.1.44" evidence="9"/>
<name>A0ABX2I337_BLAHA</name>
<dbReference type="PANTHER" id="PTHR37480:SF1">
    <property type="entry name" value="ENOYL-[ACYL-CARRIER-PROTEIN] REDUCTASE [NADH]"/>
    <property type="match status" value="1"/>
</dbReference>
<protein>
    <recommendedName>
        <fullName evidence="9">Trans-2-enoyl-CoA reductase [NADH]</fullName>
        <shortName evidence="9">TER</shortName>
        <ecNumber evidence="9">1.3.1.44</ecNumber>
    </recommendedName>
</protein>
<accession>A0ABX2I337</accession>
<dbReference type="NCBIfam" id="NF043048">
    <property type="entry name" value="EnoyACPredFabV"/>
    <property type="match status" value="1"/>
</dbReference>
<feature type="binding site" evidence="9">
    <location>
        <begin position="273"/>
        <end position="275"/>
    </location>
    <ligand>
        <name>NAD(+)</name>
        <dbReference type="ChEBI" id="CHEBI:57540"/>
    </ligand>
</feature>
<feature type="domain" description="Enoyl reductase FAD binding" evidence="10">
    <location>
        <begin position="323"/>
        <end position="386"/>
    </location>
</feature>
<dbReference type="HAMAP" id="MF_01838">
    <property type="entry name" value="FabV_reductase"/>
    <property type="match status" value="1"/>
</dbReference>
<comment type="similarity">
    <text evidence="9">Belongs to the TER reductase family.</text>
</comment>
<dbReference type="Pfam" id="PF07055">
    <property type="entry name" value="Eno-Rase_FAD_bd"/>
    <property type="match status" value="1"/>
</dbReference>
<comment type="function">
    <text evidence="9">Involved in the fatty acid synthesis (FAS II). Catalyzes the reduction of a carbon-carbon double bond in an enoyl moiety that is covalently linked to a coenzyme A (CoA).</text>
</comment>
<dbReference type="InterPro" id="IPR010758">
    <property type="entry name" value="Trans-2-enoyl-CoA_reductase"/>
</dbReference>
<feature type="binding site" evidence="9">
    <location>
        <begin position="142"/>
        <end position="143"/>
    </location>
    <ligand>
        <name>NAD(+)</name>
        <dbReference type="ChEBI" id="CHEBI:57540"/>
    </ligand>
</feature>
<evidence type="ECO:0000256" key="9">
    <source>
        <dbReference type="HAMAP-Rule" id="MF_01838"/>
    </source>
</evidence>
<evidence type="ECO:0000259" key="12">
    <source>
        <dbReference type="Pfam" id="PF12242"/>
    </source>
</evidence>